<feature type="compositionally biased region" description="Basic residues" evidence="1">
    <location>
        <begin position="229"/>
        <end position="246"/>
    </location>
</feature>
<feature type="compositionally biased region" description="Acidic residues" evidence="1">
    <location>
        <begin position="181"/>
        <end position="203"/>
    </location>
</feature>
<feature type="region of interest" description="Disordered" evidence="1">
    <location>
        <begin position="126"/>
        <end position="145"/>
    </location>
</feature>
<feature type="compositionally biased region" description="Low complexity" evidence="1">
    <location>
        <begin position="450"/>
        <end position="460"/>
    </location>
</feature>
<feature type="compositionally biased region" description="Pro residues" evidence="1">
    <location>
        <begin position="438"/>
        <end position="449"/>
    </location>
</feature>
<feature type="compositionally biased region" description="Low complexity" evidence="1">
    <location>
        <begin position="359"/>
        <end position="375"/>
    </location>
</feature>
<feature type="compositionally biased region" description="Basic residues" evidence="1">
    <location>
        <begin position="349"/>
        <end position="358"/>
    </location>
</feature>
<reference evidence="2" key="1">
    <citation type="journal article" date="2014" name="Genome Announc.">
        <title>De novo whole-genome sequence and genome annotation of Lichtheimia ramosa.</title>
        <authorList>
            <person name="Linde J."/>
            <person name="Schwartze V."/>
            <person name="Binder U."/>
            <person name="Lass-Florl C."/>
            <person name="Voigt K."/>
            <person name="Horn F."/>
        </authorList>
    </citation>
    <scope>NUCLEOTIDE SEQUENCE</scope>
    <source>
        <strain evidence="2">JMRC FSU:6197</strain>
    </source>
</reference>
<feature type="compositionally biased region" description="Low complexity" evidence="1">
    <location>
        <begin position="257"/>
        <end position="271"/>
    </location>
</feature>
<gene>
    <name evidence="2" type="ORF">LRAMOSA05198</name>
</gene>
<organism evidence="2">
    <name type="scientific">Lichtheimia ramosa</name>
    <dbReference type="NCBI Taxonomy" id="688394"/>
    <lineage>
        <taxon>Eukaryota</taxon>
        <taxon>Fungi</taxon>
        <taxon>Fungi incertae sedis</taxon>
        <taxon>Mucoromycota</taxon>
        <taxon>Mucoromycotina</taxon>
        <taxon>Mucoromycetes</taxon>
        <taxon>Mucorales</taxon>
        <taxon>Lichtheimiaceae</taxon>
        <taxon>Lichtheimia</taxon>
    </lineage>
</organism>
<protein>
    <submittedName>
        <fullName evidence="2">Uncharacterized protein</fullName>
    </submittedName>
</protein>
<feature type="compositionally biased region" description="Polar residues" evidence="1">
    <location>
        <begin position="126"/>
        <end position="141"/>
    </location>
</feature>
<evidence type="ECO:0000313" key="2">
    <source>
        <dbReference type="EMBL" id="CDS13014.1"/>
    </source>
</evidence>
<feature type="region of interest" description="Disordered" evidence="1">
    <location>
        <begin position="435"/>
        <end position="486"/>
    </location>
</feature>
<dbReference type="OrthoDB" id="2280645at2759"/>
<sequence length="499" mass="55520">MTDLNGVNADTMLQQESSVLCPEETTTTDCIATTSAASSRTSDNETSQEGLEEFISMLAGNGTRKDPNDTMNEATANIDHLLAIMKSRQMGRDTTTLHHIPPEEYHPSNNNNNTIFNFMFESNKSLSSDDNADSKSSTLSPSDFRFSFTKDSLNSRNIHIRRYRGGGGKITTPNVFYSTAYDDECDDDDDDDEQNEYESDDGETSVQQSRRHSGSMIPTSDISKLPQHLQHRKILPLPKPRWKRKGSTTNDKDHQPSSANNNNNHTASSSSPPLTPYIWQFSPPAREIQQRYSDHEDWGMSRLSLTDDPNCLFQEVFTGDDSSYRDNAKKMKRSTGSESSAEYEDRKSILRRKDRKWRSSNNNNNSGSNSSNNNNVATDGPRTTSSVQLPESAFDFAMDKRTRDQLKGLPTLDDLPRPKSASLGLSNVLRQTMTPCFSSPPPPPPPAQPPAQTAMPSSSTIKSTVASPPPSFTPSNTTRTKRNESIPTKASLFPFLFLM</sequence>
<dbReference type="EMBL" id="LK023368">
    <property type="protein sequence ID" value="CDS13014.1"/>
    <property type="molecule type" value="Genomic_DNA"/>
</dbReference>
<proteinExistence type="predicted"/>
<dbReference type="AlphaFoldDB" id="A0A077X0N1"/>
<feature type="region of interest" description="Disordered" evidence="1">
    <location>
        <begin position="322"/>
        <end position="390"/>
    </location>
</feature>
<feature type="region of interest" description="Disordered" evidence="1">
    <location>
        <begin position="179"/>
        <end position="279"/>
    </location>
</feature>
<evidence type="ECO:0000256" key="1">
    <source>
        <dbReference type="SAM" id="MobiDB-lite"/>
    </source>
</evidence>
<accession>A0A077X0N1</accession>
<name>A0A077X0N1_9FUNG</name>